<dbReference type="AlphaFoldDB" id="X0S2L3"/>
<name>X0S2L3_9ZZZZ</name>
<accession>X0S2L3</accession>
<dbReference type="PROSITE" id="PS51257">
    <property type="entry name" value="PROKAR_LIPOPROTEIN"/>
    <property type="match status" value="1"/>
</dbReference>
<dbReference type="EMBL" id="BARS01000013">
    <property type="protein sequence ID" value="GAF70187.1"/>
    <property type="molecule type" value="Genomic_DNA"/>
</dbReference>
<feature type="non-terminal residue" evidence="1">
    <location>
        <position position="236"/>
    </location>
</feature>
<comment type="caution">
    <text evidence="1">The sequence shown here is derived from an EMBL/GenBank/DDBJ whole genome shotgun (WGS) entry which is preliminary data.</text>
</comment>
<protein>
    <submittedName>
        <fullName evidence="1">Uncharacterized protein</fullName>
    </submittedName>
</protein>
<organism evidence="1">
    <name type="scientific">marine sediment metagenome</name>
    <dbReference type="NCBI Taxonomy" id="412755"/>
    <lineage>
        <taxon>unclassified sequences</taxon>
        <taxon>metagenomes</taxon>
        <taxon>ecological metagenomes</taxon>
    </lineage>
</organism>
<gene>
    <name evidence="1" type="ORF">S01H1_00053</name>
</gene>
<evidence type="ECO:0000313" key="1">
    <source>
        <dbReference type="EMBL" id="GAF70187.1"/>
    </source>
</evidence>
<reference evidence="1" key="1">
    <citation type="journal article" date="2014" name="Front. Microbiol.">
        <title>High frequency of phylogenetically diverse reductive dehalogenase-homologous genes in deep subseafloor sedimentary metagenomes.</title>
        <authorList>
            <person name="Kawai M."/>
            <person name="Futagami T."/>
            <person name="Toyoda A."/>
            <person name="Takaki Y."/>
            <person name="Nishi S."/>
            <person name="Hori S."/>
            <person name="Arai W."/>
            <person name="Tsubouchi T."/>
            <person name="Morono Y."/>
            <person name="Uchiyama I."/>
            <person name="Ito T."/>
            <person name="Fujiyama A."/>
            <person name="Inagaki F."/>
            <person name="Takami H."/>
        </authorList>
    </citation>
    <scope>NUCLEOTIDE SEQUENCE</scope>
    <source>
        <strain evidence="1">Expedition CK06-06</strain>
    </source>
</reference>
<proteinExistence type="predicted"/>
<sequence length="236" mass="23437">MKTRPTLVPLALVAMGLAALTVACGGAGAEVTVEKGLAAAAEQRVEGEAVSEAASLALPVGAPAAVPGVLGTRAGMSGPLALEGAFAPSAQGVAAGLTVQGFGRATTPADSARVQFVVTQGRGFYPEPRPAPDGEVPGEIAPATATVTPPPVIEEDLGALVEAIEAQGVSEDDIEVTIYPGGGYYDPYGPVATARVTVTLRDADKVGPVVEAGTTAVQMLTVTSSGDTSGTLFLQN</sequence>